<proteinExistence type="predicted"/>
<dbReference type="SUPFAM" id="SSF50118">
    <property type="entry name" value="Cell growth inhibitor/plasmid maintenance toxic component"/>
    <property type="match status" value="1"/>
</dbReference>
<dbReference type="InterPro" id="IPR003477">
    <property type="entry name" value="PemK-like"/>
</dbReference>
<name>A0ABS7WS90_9BACT</name>
<dbReference type="EMBL" id="JACGBB010000011">
    <property type="protein sequence ID" value="MBZ7987617.1"/>
    <property type="molecule type" value="Genomic_DNA"/>
</dbReference>
<accession>A0ABS7WS90</accession>
<dbReference type="Gene3D" id="2.30.30.110">
    <property type="match status" value="1"/>
</dbReference>
<dbReference type="Pfam" id="PF02452">
    <property type="entry name" value="PemK_toxin"/>
    <property type="match status" value="1"/>
</dbReference>
<comment type="caution">
    <text evidence="1">The sequence shown here is derived from an EMBL/GenBank/DDBJ whole genome shotgun (WGS) entry which is preliminary data.</text>
</comment>
<dbReference type="RefSeq" id="WP_172233880.1">
    <property type="nucleotide sequence ID" value="NZ_CP035946.1"/>
</dbReference>
<reference evidence="1 2" key="1">
    <citation type="submission" date="2020-07" db="EMBL/GenBank/DDBJ databases">
        <title>Transfer of Campylobacter canadensis to the novel genus Avispirillum gen. nov., that also includes two novel species recovered from migratory waterfowl: Avispirillum anseris sp. nov. and Avispirillum brantae sp. nov.</title>
        <authorList>
            <person name="Miller W.G."/>
            <person name="Chapman M.H."/>
            <person name="Yee E."/>
            <person name="Inglis G.D."/>
        </authorList>
    </citation>
    <scope>NUCLEOTIDE SEQUENCE [LARGE SCALE GENOMIC DNA]</scope>
    <source>
        <strain evidence="1 2">L283</strain>
    </source>
</reference>
<protein>
    <submittedName>
        <fullName evidence="1">Type II toxin-antitoxin system PemK/MazF family toxin</fullName>
    </submittedName>
</protein>
<dbReference type="InterPro" id="IPR011067">
    <property type="entry name" value="Plasmid_toxin/cell-grow_inhib"/>
</dbReference>
<evidence type="ECO:0000313" key="1">
    <source>
        <dbReference type="EMBL" id="MBZ7987617.1"/>
    </source>
</evidence>
<keyword evidence="2" id="KW-1185">Reference proteome</keyword>
<dbReference type="Proteomes" id="UP000786183">
    <property type="component" value="Unassembled WGS sequence"/>
</dbReference>
<organism evidence="1 2">
    <name type="scientific">Campylobacter canadensis</name>
    <dbReference type="NCBI Taxonomy" id="449520"/>
    <lineage>
        <taxon>Bacteria</taxon>
        <taxon>Pseudomonadati</taxon>
        <taxon>Campylobacterota</taxon>
        <taxon>Epsilonproteobacteria</taxon>
        <taxon>Campylobacterales</taxon>
        <taxon>Campylobacteraceae</taxon>
        <taxon>Campylobacter</taxon>
    </lineage>
</organism>
<gene>
    <name evidence="1" type="ORF">AVCANL283_05825</name>
</gene>
<evidence type="ECO:0000313" key="2">
    <source>
        <dbReference type="Proteomes" id="UP000786183"/>
    </source>
</evidence>
<sequence length="135" mass="15753">MNYDEWNEIKKKTHNNTNKYKNIKVGEVYWVKVGLNIGNEVYGKGKDYARLVLVINKLFDSAGNRLFLGVPLSSRIYEKANKYRYVFDSNGSLQTALLSQIKVFDNKRVMYQAKIKLLKNDFLNIKQILINEVIN</sequence>